<evidence type="ECO:0000313" key="4">
    <source>
        <dbReference type="Proteomes" id="UP000248544"/>
    </source>
</evidence>
<dbReference type="PANTHER" id="PTHR35883">
    <property type="entry name" value="CYCLIC AMP-INDUCIBLE PROTEIN BP74-RELATED"/>
    <property type="match status" value="1"/>
</dbReference>
<dbReference type="AlphaFoldDB" id="A0A2W2G2H4"/>
<reference evidence="3 4" key="1">
    <citation type="submission" date="2018-01" db="EMBL/GenBank/DDBJ databases">
        <title>Draft genome sequence of Sphaerisporangium sp. 7K107.</title>
        <authorList>
            <person name="Sahin N."/>
            <person name="Saygin H."/>
            <person name="Ay H."/>
        </authorList>
    </citation>
    <scope>NUCLEOTIDE SEQUENCE [LARGE SCALE GENOMIC DNA]</scope>
    <source>
        <strain evidence="3 4">7K107</strain>
    </source>
</reference>
<dbReference type="Pfam" id="PF23621">
    <property type="entry name" value="BP74_N"/>
    <property type="match status" value="1"/>
</dbReference>
<gene>
    <name evidence="3" type="ORF">C1I98_20080</name>
</gene>
<evidence type="ECO:0000313" key="3">
    <source>
        <dbReference type="EMBL" id="PZG42183.1"/>
    </source>
</evidence>
<dbReference type="InterPro" id="IPR056422">
    <property type="entry name" value="BP74_N"/>
</dbReference>
<feature type="signal peptide" evidence="1">
    <location>
        <begin position="1"/>
        <end position="28"/>
    </location>
</feature>
<keyword evidence="4" id="KW-1185">Reference proteome</keyword>
<proteinExistence type="predicted"/>
<dbReference type="EMBL" id="POUA01000158">
    <property type="protein sequence ID" value="PZG42183.1"/>
    <property type="molecule type" value="Genomic_DNA"/>
</dbReference>
<evidence type="ECO:0000259" key="2">
    <source>
        <dbReference type="Pfam" id="PF23621"/>
    </source>
</evidence>
<keyword evidence="1" id="KW-0732">Signal</keyword>
<comment type="caution">
    <text evidence="3">The sequence shown here is derived from an EMBL/GenBank/DDBJ whole genome shotgun (WGS) entry which is preliminary data.</text>
</comment>
<dbReference type="Proteomes" id="UP000248544">
    <property type="component" value="Unassembled WGS sequence"/>
</dbReference>
<dbReference type="InterPro" id="IPR053344">
    <property type="entry name" value="cAMP-inducible_BP74-like"/>
</dbReference>
<accession>A0A2W2G2H4</accession>
<name>A0A2W2G2H4_9ACTN</name>
<organism evidence="3 4">
    <name type="scientific">Spongiactinospora gelatinilytica</name>
    <dbReference type="NCBI Taxonomy" id="2666298"/>
    <lineage>
        <taxon>Bacteria</taxon>
        <taxon>Bacillati</taxon>
        <taxon>Actinomycetota</taxon>
        <taxon>Actinomycetes</taxon>
        <taxon>Streptosporangiales</taxon>
        <taxon>Streptosporangiaceae</taxon>
        <taxon>Spongiactinospora</taxon>
    </lineage>
</organism>
<feature type="chain" id="PRO_5016151939" evidence="1">
    <location>
        <begin position="29"/>
        <end position="142"/>
    </location>
</feature>
<feature type="domain" description="BP74 N-terminal" evidence="2">
    <location>
        <begin position="31"/>
        <end position="141"/>
    </location>
</feature>
<protein>
    <submittedName>
        <fullName evidence="3">Calmodulin-binding protein</fullName>
    </submittedName>
</protein>
<evidence type="ECO:0000256" key="1">
    <source>
        <dbReference type="SAM" id="SignalP"/>
    </source>
</evidence>
<dbReference type="PANTHER" id="PTHR35883:SF1">
    <property type="entry name" value="CALMODULIN-BINDING PROTEIN CAM-BP15-RELATED"/>
    <property type="match status" value="1"/>
</dbReference>
<sequence length="142" mass="15666">MRRIAGRAGAALAALVLAGTLAPPAAGAEVKAYFEFDHPPHPGKWVIKLVEPAKIQHARDLLSGATDADPHVKGWIVKVRAPHNDEWSWHYAPHSITFIARGGRSCDAPSAEVERRLAEVGDTFLPGRIWCPRRSRILREVR</sequence>